<dbReference type="NCBIfam" id="TIGR01141">
    <property type="entry name" value="hisC"/>
    <property type="match status" value="1"/>
</dbReference>
<organism evidence="11 12">
    <name type="scientific">Fodinibius halophilus</name>
    <dbReference type="NCBI Taxonomy" id="1736908"/>
    <lineage>
        <taxon>Bacteria</taxon>
        <taxon>Pseudomonadati</taxon>
        <taxon>Balneolota</taxon>
        <taxon>Balneolia</taxon>
        <taxon>Balneolales</taxon>
        <taxon>Balneolaceae</taxon>
        <taxon>Fodinibius</taxon>
    </lineage>
</organism>
<comment type="similarity">
    <text evidence="3 9">Belongs to the class-II pyridoxal-phosphate-dependent aminotransferase family. Histidinol-phosphate aminotransferase subfamily.</text>
</comment>
<dbReference type="Pfam" id="PF00155">
    <property type="entry name" value="Aminotran_1_2"/>
    <property type="match status" value="1"/>
</dbReference>
<dbReference type="Gene3D" id="3.40.640.10">
    <property type="entry name" value="Type I PLP-dependent aspartate aminotransferase-like (Major domain)"/>
    <property type="match status" value="1"/>
</dbReference>
<dbReference type="InterPro" id="IPR004839">
    <property type="entry name" value="Aminotransferase_I/II_large"/>
</dbReference>
<comment type="caution">
    <text evidence="11">The sequence shown here is derived from an EMBL/GenBank/DDBJ whole genome shotgun (WGS) entry which is preliminary data.</text>
</comment>
<dbReference type="Gene3D" id="3.90.1150.10">
    <property type="entry name" value="Aspartate Aminotransferase, domain 1"/>
    <property type="match status" value="1"/>
</dbReference>
<evidence type="ECO:0000256" key="7">
    <source>
        <dbReference type="ARBA" id="ARBA00022898"/>
    </source>
</evidence>
<reference evidence="11 12" key="1">
    <citation type="submission" date="2020-02" db="EMBL/GenBank/DDBJ databases">
        <title>Aliifodinibius halophilus 2W32, complete genome.</title>
        <authorList>
            <person name="Li Y."/>
            <person name="Wu S."/>
        </authorList>
    </citation>
    <scope>NUCLEOTIDE SEQUENCE [LARGE SCALE GENOMIC DNA]</scope>
    <source>
        <strain evidence="11 12">2W32</strain>
    </source>
</reference>
<dbReference type="InterPro" id="IPR005861">
    <property type="entry name" value="HisP_aminotrans"/>
</dbReference>
<dbReference type="UniPathway" id="UPA00031">
    <property type="reaction ID" value="UER00012"/>
</dbReference>
<dbReference type="PANTHER" id="PTHR43643">
    <property type="entry name" value="HISTIDINOL-PHOSPHATE AMINOTRANSFERASE 2"/>
    <property type="match status" value="1"/>
</dbReference>
<evidence type="ECO:0000256" key="9">
    <source>
        <dbReference type="HAMAP-Rule" id="MF_01023"/>
    </source>
</evidence>
<dbReference type="InterPro" id="IPR015424">
    <property type="entry name" value="PyrdxlP-dep_Trfase"/>
</dbReference>
<dbReference type="AlphaFoldDB" id="A0A6M1SX21"/>
<keyword evidence="9" id="KW-0368">Histidine biosynthesis</keyword>
<dbReference type="InterPro" id="IPR050106">
    <property type="entry name" value="HistidinolP_aminotransfase"/>
</dbReference>
<keyword evidence="5 9" id="KW-0032">Aminotransferase</keyword>
<keyword evidence="9" id="KW-0028">Amino-acid biosynthesis</keyword>
<evidence type="ECO:0000313" key="12">
    <source>
        <dbReference type="Proteomes" id="UP000479132"/>
    </source>
</evidence>
<evidence type="ECO:0000256" key="5">
    <source>
        <dbReference type="ARBA" id="ARBA00022576"/>
    </source>
</evidence>
<comment type="cofactor">
    <cofactor evidence="1 9">
        <name>pyridoxal 5'-phosphate</name>
        <dbReference type="ChEBI" id="CHEBI:597326"/>
    </cofactor>
</comment>
<keyword evidence="6 9" id="KW-0808">Transferase</keyword>
<dbReference type="GO" id="GO:0030170">
    <property type="term" value="F:pyridoxal phosphate binding"/>
    <property type="evidence" value="ECO:0007669"/>
    <property type="project" value="InterPro"/>
</dbReference>
<feature type="domain" description="Aminotransferase class I/classII large" evidence="10">
    <location>
        <begin position="39"/>
        <end position="360"/>
    </location>
</feature>
<evidence type="ECO:0000256" key="2">
    <source>
        <dbReference type="ARBA" id="ARBA00005011"/>
    </source>
</evidence>
<evidence type="ECO:0000256" key="8">
    <source>
        <dbReference type="ARBA" id="ARBA00047481"/>
    </source>
</evidence>
<dbReference type="CDD" id="cd00609">
    <property type="entry name" value="AAT_like"/>
    <property type="match status" value="1"/>
</dbReference>
<dbReference type="Proteomes" id="UP000479132">
    <property type="component" value="Unassembled WGS sequence"/>
</dbReference>
<dbReference type="InterPro" id="IPR001917">
    <property type="entry name" value="Aminotrans_II_pyridoxalP_BS"/>
</dbReference>
<dbReference type="SUPFAM" id="SSF53383">
    <property type="entry name" value="PLP-dependent transferases"/>
    <property type="match status" value="1"/>
</dbReference>
<evidence type="ECO:0000256" key="3">
    <source>
        <dbReference type="ARBA" id="ARBA00007970"/>
    </source>
</evidence>
<proteinExistence type="inferred from homology"/>
<comment type="catalytic activity">
    <reaction evidence="8 9">
        <text>L-histidinol phosphate + 2-oxoglutarate = 3-(imidazol-4-yl)-2-oxopropyl phosphate + L-glutamate</text>
        <dbReference type="Rhea" id="RHEA:23744"/>
        <dbReference type="ChEBI" id="CHEBI:16810"/>
        <dbReference type="ChEBI" id="CHEBI:29985"/>
        <dbReference type="ChEBI" id="CHEBI:57766"/>
        <dbReference type="ChEBI" id="CHEBI:57980"/>
        <dbReference type="EC" id="2.6.1.9"/>
    </reaction>
</comment>
<protein>
    <recommendedName>
        <fullName evidence="9">Histidinol-phosphate aminotransferase</fullName>
        <ecNumber evidence="9">2.6.1.9</ecNumber>
    </recommendedName>
    <alternativeName>
        <fullName evidence="9">Imidazole acetol-phosphate transaminase</fullName>
    </alternativeName>
</protein>
<dbReference type="HAMAP" id="MF_01023">
    <property type="entry name" value="HisC_aminotrans_2"/>
    <property type="match status" value="1"/>
</dbReference>
<dbReference type="PANTHER" id="PTHR43643:SF3">
    <property type="entry name" value="HISTIDINOL-PHOSPHATE AMINOTRANSFERASE"/>
    <property type="match status" value="1"/>
</dbReference>
<dbReference type="GO" id="GO:0004400">
    <property type="term" value="F:histidinol-phosphate transaminase activity"/>
    <property type="evidence" value="ECO:0007669"/>
    <property type="project" value="UniProtKB-UniRule"/>
</dbReference>
<gene>
    <name evidence="9 11" type="primary">hisC</name>
    <name evidence="11" type="ORF">G3569_08730</name>
</gene>
<comment type="pathway">
    <text evidence="2 9">Amino-acid biosynthesis; L-histidine biosynthesis; L-histidine from 5-phospho-alpha-D-ribose 1-diphosphate: step 7/9.</text>
</comment>
<evidence type="ECO:0000256" key="1">
    <source>
        <dbReference type="ARBA" id="ARBA00001933"/>
    </source>
</evidence>
<feature type="modified residue" description="N6-(pyridoxal phosphate)lysine" evidence="9">
    <location>
        <position position="229"/>
    </location>
</feature>
<keyword evidence="12" id="KW-1185">Reference proteome</keyword>
<dbReference type="GO" id="GO:0000105">
    <property type="term" value="P:L-histidine biosynthetic process"/>
    <property type="evidence" value="ECO:0007669"/>
    <property type="project" value="UniProtKB-UniRule"/>
</dbReference>
<evidence type="ECO:0000259" key="10">
    <source>
        <dbReference type="Pfam" id="PF00155"/>
    </source>
</evidence>
<dbReference type="PROSITE" id="PS00599">
    <property type="entry name" value="AA_TRANSFER_CLASS_2"/>
    <property type="match status" value="1"/>
</dbReference>
<evidence type="ECO:0000256" key="6">
    <source>
        <dbReference type="ARBA" id="ARBA00022679"/>
    </source>
</evidence>
<evidence type="ECO:0000256" key="4">
    <source>
        <dbReference type="ARBA" id="ARBA00011738"/>
    </source>
</evidence>
<comment type="subunit">
    <text evidence="4 9">Homodimer.</text>
</comment>
<dbReference type="InterPro" id="IPR015422">
    <property type="entry name" value="PyrdxlP-dep_Trfase_small"/>
</dbReference>
<accession>A0A6M1SX21</accession>
<dbReference type="InterPro" id="IPR015421">
    <property type="entry name" value="PyrdxlP-dep_Trfase_major"/>
</dbReference>
<sequence length="373" mass="42024">MANMDNRSLVPHNIRDLSPYVAGKTIAEVEDEYDPPQISKLASNENRLGCSSHVQAQVIKAMQEIQDYPDPVSLQLREVLADQNNVSPENIIVGAGSESLIANLCRTFFLNNEEAITANATFVGFFVQANIRGISLKKIPVTDDYRYDLDAIAGAISGRTKMVYIANPNNPTGTYITRSEFERFMRKVPEDVIVVMDEAYYEFAQDVSDYPHSLDFDHNNVITLRTFSKAYGLAGFRIGYGIGPEHLINEMSKTKLTFEPTTTAQAAALAALGDTKFLKKSRDVVKKGKKRLYRFFEKHNVEYVPSISNSVMMILPNTEQAIAFTQAMIEEGVILRRINAFGLPNCVRITIGREHEMEHFERSFEKILEAQEF</sequence>
<name>A0A6M1SX21_9BACT</name>
<evidence type="ECO:0000313" key="11">
    <source>
        <dbReference type="EMBL" id="NGP88438.1"/>
    </source>
</evidence>
<dbReference type="EC" id="2.6.1.9" evidence="9"/>
<keyword evidence="7 9" id="KW-0663">Pyridoxal phosphate</keyword>
<dbReference type="EMBL" id="JAALLS010000010">
    <property type="protein sequence ID" value="NGP88438.1"/>
    <property type="molecule type" value="Genomic_DNA"/>
</dbReference>